<feature type="repeat" description="PPR" evidence="3">
    <location>
        <begin position="206"/>
        <end position="240"/>
    </location>
</feature>
<dbReference type="AlphaFoldDB" id="A0A6P5FYH3"/>
<dbReference type="OrthoDB" id="768257at2759"/>
<dbReference type="Pfam" id="PF01535">
    <property type="entry name" value="PPR"/>
    <property type="match status" value="3"/>
</dbReference>
<dbReference type="PROSITE" id="PS51375">
    <property type="entry name" value="PPR"/>
    <property type="match status" value="2"/>
</dbReference>
<keyword evidence="2" id="KW-0809">Transit peptide</keyword>
<evidence type="ECO:0000256" key="1">
    <source>
        <dbReference type="ARBA" id="ARBA00022737"/>
    </source>
</evidence>
<proteinExistence type="predicted"/>
<dbReference type="InterPro" id="IPR011990">
    <property type="entry name" value="TPR-like_helical_dom_sf"/>
</dbReference>
<accession>A0A6P5FYH3</accession>
<dbReference type="Gene3D" id="1.25.40.10">
    <property type="entry name" value="Tetratricopeptide repeat domain"/>
    <property type="match status" value="2"/>
</dbReference>
<evidence type="ECO:0000313" key="5">
    <source>
        <dbReference type="Proteomes" id="UP000515123"/>
    </source>
</evidence>
<dbReference type="Proteomes" id="UP000515123">
    <property type="component" value="Linkage group 13"/>
</dbReference>
<evidence type="ECO:0000313" key="6">
    <source>
        <dbReference type="RefSeq" id="XP_020101426.1"/>
    </source>
</evidence>
<dbReference type="InterPro" id="IPR002885">
    <property type="entry name" value="PPR_rpt"/>
</dbReference>
<dbReference type="PANTHER" id="PTHR47926">
    <property type="entry name" value="PENTATRICOPEPTIDE REPEAT-CONTAINING PROTEIN"/>
    <property type="match status" value="1"/>
</dbReference>
<feature type="compositionally biased region" description="Polar residues" evidence="4">
    <location>
        <begin position="96"/>
        <end position="114"/>
    </location>
</feature>
<dbReference type="NCBIfam" id="TIGR00756">
    <property type="entry name" value="PPR"/>
    <property type="match status" value="3"/>
</dbReference>
<protein>
    <submittedName>
        <fullName evidence="6">Pentatricopeptide repeat-containing protein At2g37320-like</fullName>
    </submittedName>
</protein>
<dbReference type="Gramene" id="Aco014241.1.mrna1">
    <property type="protein sequence ID" value="Aco014241.1.mrna1.cds1"/>
    <property type="gene ID" value="Aco014241.1.path1"/>
</dbReference>
<dbReference type="GeneID" id="109719262"/>
<gene>
    <name evidence="6" type="primary">LOC109719262</name>
</gene>
<dbReference type="RefSeq" id="XP_020101426.1">
    <property type="nucleotide sequence ID" value="XM_020245837.1"/>
</dbReference>
<dbReference type="InterPro" id="IPR046848">
    <property type="entry name" value="E_motif"/>
</dbReference>
<evidence type="ECO:0000256" key="3">
    <source>
        <dbReference type="PROSITE-ProRule" id="PRU00708"/>
    </source>
</evidence>
<keyword evidence="1" id="KW-0677">Repeat</keyword>
<reference evidence="6" key="2">
    <citation type="submission" date="2025-08" db="UniProtKB">
        <authorList>
            <consortium name="RefSeq"/>
        </authorList>
    </citation>
    <scope>IDENTIFICATION</scope>
    <source>
        <tissue evidence="6">Leaf</tissue>
    </source>
</reference>
<dbReference type="Pfam" id="PF20431">
    <property type="entry name" value="E_motif"/>
    <property type="match status" value="1"/>
</dbReference>
<name>A0A6P5FYH3_ANACO</name>
<feature type="repeat" description="PPR" evidence="3">
    <location>
        <begin position="307"/>
        <end position="341"/>
    </location>
</feature>
<organism evidence="5 6">
    <name type="scientific">Ananas comosus</name>
    <name type="common">Pineapple</name>
    <name type="synonym">Ananas ananas</name>
    <dbReference type="NCBI Taxonomy" id="4615"/>
    <lineage>
        <taxon>Eukaryota</taxon>
        <taxon>Viridiplantae</taxon>
        <taxon>Streptophyta</taxon>
        <taxon>Embryophyta</taxon>
        <taxon>Tracheophyta</taxon>
        <taxon>Spermatophyta</taxon>
        <taxon>Magnoliopsida</taxon>
        <taxon>Liliopsida</taxon>
        <taxon>Poales</taxon>
        <taxon>Bromeliaceae</taxon>
        <taxon>Bromelioideae</taxon>
        <taxon>Ananas</taxon>
    </lineage>
</organism>
<dbReference type="InterPro" id="IPR046960">
    <property type="entry name" value="PPR_At4g14850-like_plant"/>
</dbReference>
<dbReference type="GO" id="GO:0003723">
    <property type="term" value="F:RNA binding"/>
    <property type="evidence" value="ECO:0007669"/>
    <property type="project" value="InterPro"/>
</dbReference>
<dbReference type="FunFam" id="1.25.40.10:FF:000227">
    <property type="entry name" value="Pentatricopeptide repeat-containing protein At3g13880"/>
    <property type="match status" value="1"/>
</dbReference>
<dbReference type="GO" id="GO:0009451">
    <property type="term" value="P:RNA modification"/>
    <property type="evidence" value="ECO:0007669"/>
    <property type="project" value="InterPro"/>
</dbReference>
<dbReference type="FunFam" id="1.25.40.10:FF:000378">
    <property type="entry name" value="Pentatricopeptide repeat-containing protein mitochondrial"/>
    <property type="match status" value="1"/>
</dbReference>
<dbReference type="PANTHER" id="PTHR47926:SF438">
    <property type="entry name" value="PENTATRICOPEPTIDE REPEAT-CONTAINING PROTEIN"/>
    <property type="match status" value="1"/>
</dbReference>
<evidence type="ECO:0000256" key="2">
    <source>
        <dbReference type="ARBA" id="ARBA00022946"/>
    </source>
</evidence>
<evidence type="ECO:0000256" key="4">
    <source>
        <dbReference type="SAM" id="MobiDB-lite"/>
    </source>
</evidence>
<feature type="region of interest" description="Disordered" evidence="4">
    <location>
        <begin position="91"/>
        <end position="114"/>
    </location>
</feature>
<dbReference type="Pfam" id="PF13041">
    <property type="entry name" value="PPR_2"/>
    <property type="match status" value="2"/>
</dbReference>
<sequence>MHKFLLHLPINRRAVSKCYYATNQVVSKFTTFPSLRRSRKLEGSGVDTALRILDLLIPQKVLQKVKDEVQESCHHRLIKACMQDILETQSRHSKINKQTTPSKSARQTTRLTPTKVHSSSAKEDAFFLFLELHERGISVDLSILCSVMSTCADTAAINTGVQLHTLLVKIGCDLSIPIGSSLISLYAKCGKLDEAYQVFQMLPTRNTISWTAIIAGFAQNGRVETCLYLFVLMRRSMTKPNDFTFASLLAVCTSSACLGIGRSFHGLEIKMGFDMYVHISNALISMYAKCGSIADAQYVFDEISQRDLISWNSMIFGYSQYGLAEQALNLLNEMIKEDVKPDAISFLGVLSSCRHVGLVEEGRRCFSLMLDCDVKPDLDHYSCIIDLLGRAGLLNEALDLIARMPIPPNAVIWGSLLSSARVHGNVWVGIRAAESRLFLEPGCAATYVQLANLYASTGSWDQVANVRKLMKERGLKTSPGYSWIEVGNKVYIFKAEDRSNKQANEILAVLGCLQCQMDCPRDLSIFEQLQITG</sequence>
<keyword evidence="5" id="KW-1185">Reference proteome</keyword>
<reference evidence="5" key="1">
    <citation type="journal article" date="2015" name="Nat. Genet.">
        <title>The pineapple genome and the evolution of CAM photosynthesis.</title>
        <authorList>
            <person name="Ming R."/>
            <person name="VanBuren R."/>
            <person name="Wai C.M."/>
            <person name="Tang H."/>
            <person name="Schatz M.C."/>
            <person name="Bowers J.E."/>
            <person name="Lyons E."/>
            <person name="Wang M.L."/>
            <person name="Chen J."/>
            <person name="Biggers E."/>
            <person name="Zhang J."/>
            <person name="Huang L."/>
            <person name="Zhang L."/>
            <person name="Miao W."/>
            <person name="Zhang J."/>
            <person name="Ye Z."/>
            <person name="Miao C."/>
            <person name="Lin Z."/>
            <person name="Wang H."/>
            <person name="Zhou H."/>
            <person name="Yim W.C."/>
            <person name="Priest H.D."/>
            <person name="Zheng C."/>
            <person name="Woodhouse M."/>
            <person name="Edger P.P."/>
            <person name="Guyot R."/>
            <person name="Guo H.B."/>
            <person name="Guo H."/>
            <person name="Zheng G."/>
            <person name="Singh R."/>
            <person name="Sharma A."/>
            <person name="Min X."/>
            <person name="Zheng Y."/>
            <person name="Lee H."/>
            <person name="Gurtowski J."/>
            <person name="Sedlazeck F.J."/>
            <person name="Harkess A."/>
            <person name="McKain M.R."/>
            <person name="Liao Z."/>
            <person name="Fang J."/>
            <person name="Liu J."/>
            <person name="Zhang X."/>
            <person name="Zhang Q."/>
            <person name="Hu W."/>
            <person name="Qin Y."/>
            <person name="Wang K."/>
            <person name="Chen L.Y."/>
            <person name="Shirley N."/>
            <person name="Lin Y.R."/>
            <person name="Liu L.Y."/>
            <person name="Hernandez A.G."/>
            <person name="Wright C.L."/>
            <person name="Bulone V."/>
            <person name="Tuskan G.A."/>
            <person name="Heath K."/>
            <person name="Zee F."/>
            <person name="Moore P.H."/>
            <person name="Sunkar R."/>
            <person name="Leebens-Mack J.H."/>
            <person name="Mockler T."/>
            <person name="Bennetzen J.L."/>
            <person name="Freeling M."/>
            <person name="Sankoff D."/>
            <person name="Paterson A.H."/>
            <person name="Zhu X."/>
            <person name="Yang X."/>
            <person name="Smith J.A."/>
            <person name="Cushman J.C."/>
            <person name="Paull R.E."/>
            <person name="Yu Q."/>
        </authorList>
    </citation>
    <scope>NUCLEOTIDE SEQUENCE [LARGE SCALE GENOMIC DNA]</scope>
    <source>
        <strain evidence="5">cv. F153</strain>
    </source>
</reference>